<dbReference type="EMBL" id="PSZC01000010">
    <property type="protein sequence ID" value="PPJ37266.1"/>
    <property type="molecule type" value="Genomic_DNA"/>
</dbReference>
<gene>
    <name evidence="1" type="ORF">C5E45_16615</name>
</gene>
<evidence type="ECO:0000313" key="1">
    <source>
        <dbReference type="EMBL" id="PPJ37266.1"/>
    </source>
</evidence>
<sequence length="328" mass="36815">MSYRLATITQVTRSSSRVSQRGTVFPIVEAYGYHHSSTSPEARNTWAQEYCPFAKMPCEKKRQYHYGYCSVTYAAGWDKGKRRTYAVCDHRLDGPPVQWAVTDYFGQREATLVPEVTITDSPKLNIDYMAFVDDPSADGGTDIIAIETQAIDLRGGGVGPAWEAWEEGDVPNWRAYFTKEAKAKNRRDTVDYGVNTGNVYKRLGTQVAAKGEILKQVHIPLYVVMQQIIFEQLRARVNFEPVDEGEPWDITFVGFDYDAEPDQTGQLPMSLKTVVRTSLENYVTAMMSSSAGDLLRHDVIARAKRKAKPPELQGDLLSELGLDIPTNP</sequence>
<proteinExistence type="predicted"/>
<evidence type="ECO:0000313" key="2">
    <source>
        <dbReference type="Proteomes" id="UP000239874"/>
    </source>
</evidence>
<name>A0A2S6AQ11_9NOCA</name>
<accession>A0A2S6AQ11</accession>
<comment type="caution">
    <text evidence="1">The sequence shown here is derived from an EMBL/GenBank/DDBJ whole genome shotgun (WGS) entry which is preliminary data.</text>
</comment>
<dbReference type="AlphaFoldDB" id="A0A2S6AQ11"/>
<dbReference type="Proteomes" id="UP000239874">
    <property type="component" value="Unassembled WGS sequence"/>
</dbReference>
<dbReference type="OrthoDB" id="4093649at2"/>
<reference evidence="1 2" key="1">
    <citation type="submission" date="2018-02" db="EMBL/GenBank/DDBJ databases">
        <title>8 Nocardia nova and 1 Nocardia cyriacigeorgica strain used for evolution to TMP-SMX.</title>
        <authorList>
            <person name="Mehta H."/>
            <person name="Weng J."/>
            <person name="Shamoo Y."/>
        </authorList>
    </citation>
    <scope>NUCLEOTIDE SEQUENCE [LARGE SCALE GENOMIC DNA]</scope>
    <source>
        <strain evidence="1 2">MDA3139</strain>
    </source>
</reference>
<organism evidence="1 2">
    <name type="scientific">Nocardia nova</name>
    <dbReference type="NCBI Taxonomy" id="37330"/>
    <lineage>
        <taxon>Bacteria</taxon>
        <taxon>Bacillati</taxon>
        <taxon>Actinomycetota</taxon>
        <taxon>Actinomycetes</taxon>
        <taxon>Mycobacteriales</taxon>
        <taxon>Nocardiaceae</taxon>
        <taxon>Nocardia</taxon>
    </lineage>
</organism>
<protein>
    <submittedName>
        <fullName evidence="1">Uncharacterized protein</fullName>
    </submittedName>
</protein>